<evidence type="ECO:0000313" key="3">
    <source>
        <dbReference type="Proteomes" id="UP000504603"/>
    </source>
</evidence>
<dbReference type="GeneID" id="111021176"/>
<protein>
    <submittedName>
        <fullName evidence="4">Uncharacterized protein LOC111021176</fullName>
    </submittedName>
</protein>
<dbReference type="InterPro" id="IPR044822">
    <property type="entry name" value="Myb_DNA-bind_4"/>
</dbReference>
<dbReference type="RefSeq" id="XP_022153723.1">
    <property type="nucleotide sequence ID" value="XM_022298031.1"/>
</dbReference>
<evidence type="ECO:0000256" key="1">
    <source>
        <dbReference type="SAM" id="MobiDB-lite"/>
    </source>
</evidence>
<proteinExistence type="predicted"/>
<feature type="region of interest" description="Disordered" evidence="1">
    <location>
        <begin position="422"/>
        <end position="443"/>
    </location>
</feature>
<sequence length="443" mass="50640">MESNLTKRGMIPGGVSYGGVDLQGSMGVHHQGQYSLNLCQENHNRSHQRSSVRSLVRGSSPLTMGSSQHCNHRARLVDCGKGDIKNSVSDEDEPSFSEEGIDGAGKNALPWQRVKWTDKMVKLLITVISYMGDDSASGCGGLGRRRLAVLQKKGKWKSVSKIMAERGYHVSPQQCEDKFNDLNKRYKRLNDMLGRGTSCQVVDNPALLDGIDYLTAKEKDEVRKILSSKHLFYQEMCSYHNGNRLHLPHDPELLHSLQLVLRNRIDCENDDLRKLGHEDFDEDECDMETDARGDFEENRASHENNRGLSGTTGGCMKRVRQGLGYEEGNLMHSLTSNDYNNRSHCQAEAVRVGTNHVLPETRRIFQLQKLWIESRSLQLEEKRLQIQTDRLELEKQRFKWERFNKKRDRELEKLKLENERMKLENEQMASQLKQKGKGGASLK</sequence>
<dbReference type="PANTHER" id="PTHR46327">
    <property type="entry name" value="F16F4.11 PROTEIN-RELATED"/>
    <property type="match status" value="1"/>
</dbReference>
<dbReference type="OrthoDB" id="641566at2759"/>
<accession>A0A6J1DI82</accession>
<evidence type="ECO:0000313" key="4">
    <source>
        <dbReference type="RefSeq" id="XP_022153723.1"/>
    </source>
</evidence>
<dbReference type="Proteomes" id="UP000504603">
    <property type="component" value="Unplaced"/>
</dbReference>
<organism evidence="3 4">
    <name type="scientific">Momordica charantia</name>
    <name type="common">Bitter gourd</name>
    <name type="synonym">Balsam pear</name>
    <dbReference type="NCBI Taxonomy" id="3673"/>
    <lineage>
        <taxon>Eukaryota</taxon>
        <taxon>Viridiplantae</taxon>
        <taxon>Streptophyta</taxon>
        <taxon>Embryophyta</taxon>
        <taxon>Tracheophyta</taxon>
        <taxon>Spermatophyta</taxon>
        <taxon>Magnoliopsida</taxon>
        <taxon>eudicotyledons</taxon>
        <taxon>Gunneridae</taxon>
        <taxon>Pentapetalae</taxon>
        <taxon>rosids</taxon>
        <taxon>fabids</taxon>
        <taxon>Cucurbitales</taxon>
        <taxon>Cucurbitaceae</taxon>
        <taxon>Momordiceae</taxon>
        <taxon>Momordica</taxon>
    </lineage>
</organism>
<gene>
    <name evidence="4" type="primary">LOC111021176</name>
</gene>
<dbReference type="Pfam" id="PF13837">
    <property type="entry name" value="Myb_DNA-bind_4"/>
    <property type="match status" value="1"/>
</dbReference>
<dbReference type="AlphaFoldDB" id="A0A6J1DI82"/>
<evidence type="ECO:0000259" key="2">
    <source>
        <dbReference type="Pfam" id="PF13837"/>
    </source>
</evidence>
<dbReference type="PANTHER" id="PTHR46327:SF3">
    <property type="entry name" value="TRANSCRIPTION FACTOR"/>
    <property type="match status" value="1"/>
</dbReference>
<feature type="domain" description="Myb/SANT-like DNA-binding" evidence="2">
    <location>
        <begin position="113"/>
        <end position="203"/>
    </location>
</feature>
<dbReference type="KEGG" id="mcha:111021176"/>
<dbReference type="Gene3D" id="1.10.10.60">
    <property type="entry name" value="Homeodomain-like"/>
    <property type="match status" value="1"/>
</dbReference>
<keyword evidence="3" id="KW-1185">Reference proteome</keyword>
<reference evidence="4" key="1">
    <citation type="submission" date="2025-08" db="UniProtKB">
        <authorList>
            <consortium name="RefSeq"/>
        </authorList>
    </citation>
    <scope>IDENTIFICATION</scope>
    <source>
        <strain evidence="4">OHB3-1</strain>
    </source>
</reference>
<name>A0A6J1DI82_MOMCH</name>